<feature type="coiled-coil region" evidence="4">
    <location>
        <begin position="1399"/>
        <end position="1426"/>
    </location>
</feature>
<dbReference type="PANTHER" id="PTHR14387">
    <property type="entry name" value="THADA/DEATH RECEPTOR INTERACTING PROTEIN"/>
    <property type="match status" value="1"/>
</dbReference>
<dbReference type="GeneID" id="102375691"/>
<dbReference type="InterPro" id="IPR019442">
    <property type="entry name" value="THADA/TRM732_DUF2428"/>
</dbReference>
<organism evidence="8 9">
    <name type="scientific">Alligator sinensis</name>
    <name type="common">Chinese alligator</name>
    <dbReference type="NCBI Taxonomy" id="38654"/>
    <lineage>
        <taxon>Eukaryota</taxon>
        <taxon>Metazoa</taxon>
        <taxon>Chordata</taxon>
        <taxon>Craniata</taxon>
        <taxon>Vertebrata</taxon>
        <taxon>Euteleostomi</taxon>
        <taxon>Archelosauria</taxon>
        <taxon>Archosauria</taxon>
        <taxon>Crocodylia</taxon>
        <taxon>Alligatoridae</taxon>
        <taxon>Alligatorinae</taxon>
        <taxon>Alligator</taxon>
    </lineage>
</organism>
<name>A0A1U8CZG0_ALLSI</name>
<sequence length="1809" mass="199913">MEATCSSSSFHKLEQIIMKLSEGKESLVSEEVSKLMRSLVKCKQVLCPEDLQTVCMFIEESHLGRRYWRHHLCLLLQLVAATFNSVLQNPTARNGEWGYITVKTCLQLFQVMSKEVAPLVWSEVESSETLQSILGALVQVIMGKTANKDTRLLAGTALSMLVNTALQPALGARSVLTLFQLFNQGPGELRFGELKVDTCVPSPDGLERLVLTRGLLTCCKNKILSSRLESHPHQACLLLDVLFPVVYALNKEQKDHRYYCFQVFSLWLQRIQENLTTIWEVKEGRILAQNSELLHQLTQLVWNNAESLVEGVSEFVHSSFQFLLEIYCLECNHFEDPKRPLYEQFLQRIILMPWQVKARYFPLCAVLPYVGTEKVLDTYKDLPQHLLNCLSTNHLCPAASEVYKAILQQQHKEWAKGKEQVTEENLAQKWALHWLPTLSSALSSPVSILQSNASSYLLVWTLRLFPSSYPLLAEAFSSGDTAQLRAWVTLLNVRKNITGVLPSDSETVKRLSCCLHSGEENVRLAALSLLCGSPRTNQALSEMEIRLLKEFLPLNLNCDSSSFRQLFQASVKKALVRLRDSCLSQLRGKMQKAAKKSAETDPERPLAQAVDFVEWLLQLSISFLTPGSNYQRKKTALLLLAAVLETCTDTWSPEKKKGQPPQNMTLLLNWSRQRGCWDFFSQRNLLALLSCLQDSTNEIRELASDLLIRYFPPVFPESIAVALFECAQEGLSSPRVQEAEAGAVLMKTILQKSDSSILKRLFPEAKSASTLECQSLCFTQHLLFLLQAHYTLACQDLLQAASTKPMHGPIAALRRCLLEVPEVAVSMLEGQRRQSWQELLGSLVTTLRDIGAFLIGVLQGRQGPSASQQAAAPSFADMGNAIGSLIMMGKGQEQEGEEDSVLLSEEHSLILTCCWVSVKEIGLLLGGLAEKFLPLAPSAGPELLLTLPILKMTANLFQEILRKCRHWGAVEGCSMGFTKFCAALLNHPDAELQAIPGTILAQGLDLLSGPRSSSITRRAAGFPMLFLCILIGEDSTRSRPLLAHCIQTLLVLANTPLPQNWDQTLDLPQVSALHVLQTLVRGSGLGNALLQYVTPMMSLFLKALGSPCWAMRNAAIQLFSALTTRMLGQKRSRDDSRPQDGVSPQAFFSHYPQLKDILLGELQSALEMEREPKEGRLRLCPSLHAILTLLAKLQPGADSLDSISTCFLEPLLQLAGNPIYAVRAMAAKALVPVVPASEYGNVLLRLAGDLNKPGSILSHNALHGQLLQIRAVLAQALAMNCLSRDARLSIAQKIEGHIWMVTPAQRCPLIRSAYLQVISLLVETCTQSFVEHIQRIVSSELGSLRPGQKAGSSDVQIGSAVFHQVIACFLCSEAARLGGAERVGAVCSLLQEADADVQLAILTWVVEREEERCKELEKALQQTLLDNLWSALQNTRNREVLKSYLEALMHLHSSPTSRTQVVSHKLLGSTSACVGVLLSMAETGSSGPDLIFQALCVASLLFVLGSKPKDDSLLERWCLILEQYSKSVSCEVLRLGAARSLKLAGADMVQNALEAFCPSLTSVAVRLIDVGIYLLQDEVQEVRREAAVFASYVRQVSGTSPRESCVFIQGNRGLICLLQLLLEKFGGHQKTFDALLCHLPQVDLSSILKELEAKKVISLYKEDEPNVFAEPAVLSRLLLPFLLQLLDGVSTSTQLWESVLCWLRATGPGILHNLQQCKDWWSQDAITPLHMKALACAKVHTATTVLLVNARLLARALETLEQTNASASEISCSSQELRRELVLVEGLLAQQGMAPISASLHGATDARAF</sequence>
<dbReference type="Pfam" id="PF25150">
    <property type="entry name" value="TPR_Trm732"/>
    <property type="match status" value="1"/>
</dbReference>
<reference evidence="9" key="1">
    <citation type="submission" date="2025-08" db="UniProtKB">
        <authorList>
            <consortium name="RefSeq"/>
        </authorList>
    </citation>
    <scope>IDENTIFICATION</scope>
</reference>
<dbReference type="SUPFAM" id="SSF48371">
    <property type="entry name" value="ARM repeat"/>
    <property type="match status" value="1"/>
</dbReference>
<keyword evidence="8" id="KW-1185">Reference proteome</keyword>
<dbReference type="KEGG" id="asn:102375691"/>
<keyword evidence="4" id="KW-0175">Coiled coil</keyword>
<dbReference type="InterPro" id="IPR016024">
    <property type="entry name" value="ARM-type_fold"/>
</dbReference>
<dbReference type="GO" id="GO:0005829">
    <property type="term" value="C:cytosol"/>
    <property type="evidence" value="ECO:0007669"/>
    <property type="project" value="TreeGrafter"/>
</dbReference>
<comment type="function">
    <text evidence="3">Together with methyltransferase FTSJ1, methylates the 2'-O-ribose of nucleotides at position 32 of the anticodon loop of substrate tRNAs.</text>
</comment>
<proteinExistence type="inferred from homology"/>
<evidence type="ECO:0000256" key="3">
    <source>
        <dbReference type="ARBA" id="ARBA00035625"/>
    </source>
</evidence>
<dbReference type="Pfam" id="PF10350">
    <property type="entry name" value="DUF2428"/>
    <property type="match status" value="1"/>
</dbReference>
<dbReference type="Gene3D" id="1.25.10.10">
    <property type="entry name" value="Leucine-rich Repeat Variant"/>
    <property type="match status" value="1"/>
</dbReference>
<evidence type="ECO:0000313" key="9">
    <source>
        <dbReference type="RefSeq" id="XP_014374442.1"/>
    </source>
</evidence>
<dbReference type="OrthoDB" id="73997at2759"/>
<dbReference type="PANTHER" id="PTHR14387:SF0">
    <property type="entry name" value="DUF2428 DOMAIN-CONTAINING PROTEIN"/>
    <property type="match status" value="1"/>
</dbReference>
<dbReference type="GO" id="GO:0030488">
    <property type="term" value="P:tRNA methylation"/>
    <property type="evidence" value="ECO:0007669"/>
    <property type="project" value="TreeGrafter"/>
</dbReference>
<evidence type="ECO:0000259" key="5">
    <source>
        <dbReference type="Pfam" id="PF10350"/>
    </source>
</evidence>
<dbReference type="InterPro" id="IPR011989">
    <property type="entry name" value="ARM-like"/>
</dbReference>
<protein>
    <submittedName>
        <fullName evidence="9">Thyroid adenoma-associated protein homolog</fullName>
    </submittedName>
</protein>
<dbReference type="Proteomes" id="UP000189705">
    <property type="component" value="Unplaced"/>
</dbReference>
<accession>A0A1U8CZG0</accession>
<evidence type="ECO:0000259" key="7">
    <source>
        <dbReference type="Pfam" id="PF25151"/>
    </source>
</evidence>
<evidence type="ECO:0000259" key="6">
    <source>
        <dbReference type="Pfam" id="PF25150"/>
    </source>
</evidence>
<dbReference type="eggNOG" id="KOG1810">
    <property type="taxonomic scope" value="Eukaryota"/>
</dbReference>
<gene>
    <name evidence="9" type="primary">LOC102375691</name>
</gene>
<evidence type="ECO:0000313" key="8">
    <source>
        <dbReference type="Proteomes" id="UP000189705"/>
    </source>
</evidence>
<feature type="domain" description="DUF2428" evidence="5">
    <location>
        <begin position="840"/>
        <end position="1110"/>
    </location>
</feature>
<dbReference type="InterPro" id="IPR056843">
    <property type="entry name" value="THADA-like_TPR"/>
</dbReference>
<evidence type="ECO:0000256" key="4">
    <source>
        <dbReference type="SAM" id="Coils"/>
    </source>
</evidence>
<dbReference type="RefSeq" id="XP_014374442.1">
    <property type="nucleotide sequence ID" value="XM_014518956.2"/>
</dbReference>
<dbReference type="InterPro" id="IPR051954">
    <property type="entry name" value="tRNA_methyltransferase_THADA"/>
</dbReference>
<comment type="similarity">
    <text evidence="1">Belongs to the THADA family.</text>
</comment>
<feature type="domain" description="tRNA (32-2'-O)-methyltransferase regulator THADA-like TPR repeats region" evidence="6">
    <location>
        <begin position="430"/>
        <end position="655"/>
    </location>
</feature>
<keyword evidence="2" id="KW-0819">tRNA processing</keyword>
<dbReference type="InParanoid" id="A0A1U8CZG0"/>
<dbReference type="InterPro" id="IPR056842">
    <property type="entry name" value="THADA-like_TPR_C"/>
</dbReference>
<feature type="domain" description="tRNA (32-2'-O)-methyltransferase regulator THADA-like C-terminal TPR repeats region" evidence="7">
    <location>
        <begin position="1112"/>
        <end position="1271"/>
    </location>
</feature>
<dbReference type="Pfam" id="PF25151">
    <property type="entry name" value="TPR_Trm732_C"/>
    <property type="match status" value="1"/>
</dbReference>
<evidence type="ECO:0000256" key="2">
    <source>
        <dbReference type="ARBA" id="ARBA00022694"/>
    </source>
</evidence>
<dbReference type="STRING" id="38654.A0A1U8CZG0"/>
<evidence type="ECO:0000256" key="1">
    <source>
        <dbReference type="ARBA" id="ARBA00010409"/>
    </source>
</evidence>